<dbReference type="KEGG" id="pbor:BSF38_00671"/>
<dbReference type="RefSeq" id="WP_076343461.1">
    <property type="nucleotide sequence ID" value="NZ_CP019082.1"/>
</dbReference>
<keyword evidence="2" id="KW-1185">Reference proteome</keyword>
<organism evidence="1 2">
    <name type="scientific">Paludisphaera borealis</name>
    <dbReference type="NCBI Taxonomy" id="1387353"/>
    <lineage>
        <taxon>Bacteria</taxon>
        <taxon>Pseudomonadati</taxon>
        <taxon>Planctomycetota</taxon>
        <taxon>Planctomycetia</taxon>
        <taxon>Isosphaerales</taxon>
        <taxon>Isosphaeraceae</taxon>
        <taxon>Paludisphaera</taxon>
    </lineage>
</organism>
<evidence type="ECO:0000313" key="1">
    <source>
        <dbReference type="EMBL" id="APW59255.1"/>
    </source>
</evidence>
<proteinExistence type="predicted"/>
<dbReference type="STRING" id="1387353.BSF38_00671"/>
<evidence type="ECO:0008006" key="3">
    <source>
        <dbReference type="Google" id="ProtNLM"/>
    </source>
</evidence>
<protein>
    <recommendedName>
        <fullName evidence="3">Beta-barrel assembly-enhancing protease</fullName>
    </recommendedName>
</protein>
<dbReference type="Gene3D" id="1.25.40.10">
    <property type="entry name" value="Tetratricopeptide repeat domain"/>
    <property type="match status" value="1"/>
</dbReference>
<evidence type="ECO:0000313" key="2">
    <source>
        <dbReference type="Proteomes" id="UP000186309"/>
    </source>
</evidence>
<dbReference type="Proteomes" id="UP000186309">
    <property type="component" value="Chromosome"/>
</dbReference>
<name>A0A1U7CJZ5_9BACT</name>
<dbReference type="SUPFAM" id="SSF48452">
    <property type="entry name" value="TPR-like"/>
    <property type="match status" value="1"/>
</dbReference>
<accession>A0A1U7CJZ5</accession>
<dbReference type="OrthoDB" id="242313at2"/>
<dbReference type="InterPro" id="IPR011990">
    <property type="entry name" value="TPR-like_helical_dom_sf"/>
</dbReference>
<sequence length="589" mass="65288">MTATTQNANEAAVALVHEGWNHLMSQRPLAAWGTWQRALRLVPELAAAKKALATLESAHELPLAARKVYRFRQPRNQEQRQRWDAHLQAATSDDLEAAAAAFGALNNEFPEDAEAWYNHGLTLAWIGRDREAVTCLDHVVAIESDHDVEGAVEAWTLAEVLRQGGGAEILADDLRYACSLPWSADDTDALFALFPEIRRIPTPLDPARLDPKITDLEVFEWLDRPFPAADREHVAASELPRVLATVYLAPGTLRLSSPRVDSLEQAEEKLRLLIGDDVEPAERAAAPLPLPFLDAAVWTVRLPEGRDRADADRWTREVVEAYYEDRWIHRPRQSLDGLSPLAASLDARAGDDPIRAKLIAVIRLREQLGARASSVALYQGYPFDRLRRRLGLDPIDPASVDSTDLSCAGATELKALIPADIDDHQLVEAFLSAVGLRDDSVAAPLAEELLRRRPEGLRRVAADELCACLVRRAMQSQRPETALDWIDQIRPLGQPGQQRTLDVWRAEVLARADRPDEASRVYRDLTAGSTAGDRARLALDAAETLIDNDHAEAAHDFLREAIQLAGPIGLRGVGRRAERHLLHATRRSP</sequence>
<gene>
    <name evidence="1" type="ORF">BSF38_00671</name>
</gene>
<dbReference type="EMBL" id="CP019082">
    <property type="protein sequence ID" value="APW59255.1"/>
    <property type="molecule type" value="Genomic_DNA"/>
</dbReference>
<dbReference type="AlphaFoldDB" id="A0A1U7CJZ5"/>
<reference evidence="2" key="1">
    <citation type="submission" date="2016-12" db="EMBL/GenBank/DDBJ databases">
        <title>Comparative genomics of four Isosphaeraceae planctomycetes: a common pool of plasmids and glycoside hydrolase genes.</title>
        <authorList>
            <person name="Ivanova A."/>
        </authorList>
    </citation>
    <scope>NUCLEOTIDE SEQUENCE [LARGE SCALE GENOMIC DNA]</scope>
    <source>
        <strain evidence="2">PX4</strain>
    </source>
</reference>